<accession>A0A250IH50</accession>
<organism evidence="3 4">
    <name type="scientific">Melittangium boletus DSM 14713</name>
    <dbReference type="NCBI Taxonomy" id="1294270"/>
    <lineage>
        <taxon>Bacteria</taxon>
        <taxon>Pseudomonadati</taxon>
        <taxon>Myxococcota</taxon>
        <taxon>Myxococcia</taxon>
        <taxon>Myxococcales</taxon>
        <taxon>Cystobacterineae</taxon>
        <taxon>Archangiaceae</taxon>
        <taxon>Melittangium</taxon>
    </lineage>
</organism>
<evidence type="ECO:0000256" key="1">
    <source>
        <dbReference type="SAM" id="MobiDB-lite"/>
    </source>
</evidence>
<dbReference type="RefSeq" id="WP_095978938.1">
    <property type="nucleotide sequence ID" value="NZ_CP022163.1"/>
</dbReference>
<gene>
    <name evidence="3" type="ORF">MEBOL_003953</name>
</gene>
<evidence type="ECO:0000313" key="3">
    <source>
        <dbReference type="EMBL" id="ATB30492.1"/>
    </source>
</evidence>
<feature type="compositionally biased region" description="Polar residues" evidence="1">
    <location>
        <begin position="142"/>
        <end position="182"/>
    </location>
</feature>
<feature type="region of interest" description="Disordered" evidence="1">
    <location>
        <begin position="25"/>
        <end position="182"/>
    </location>
</feature>
<feature type="compositionally biased region" description="Polar residues" evidence="1">
    <location>
        <begin position="100"/>
        <end position="114"/>
    </location>
</feature>
<reference evidence="3 4" key="1">
    <citation type="submission" date="2017-06" db="EMBL/GenBank/DDBJ databases">
        <authorList>
            <person name="Kim H.J."/>
            <person name="Triplett B.A."/>
        </authorList>
    </citation>
    <scope>NUCLEOTIDE SEQUENCE [LARGE SCALE GENOMIC DNA]</scope>
    <source>
        <strain evidence="3 4">DSM 14713</strain>
    </source>
</reference>
<proteinExistence type="predicted"/>
<evidence type="ECO:0000256" key="2">
    <source>
        <dbReference type="SAM" id="SignalP"/>
    </source>
</evidence>
<dbReference type="KEGG" id="mbd:MEBOL_003953"/>
<dbReference type="EMBL" id="CP022163">
    <property type="protein sequence ID" value="ATB30492.1"/>
    <property type="molecule type" value="Genomic_DNA"/>
</dbReference>
<dbReference type="AlphaFoldDB" id="A0A250IH50"/>
<evidence type="ECO:0000313" key="4">
    <source>
        <dbReference type="Proteomes" id="UP000217289"/>
    </source>
</evidence>
<keyword evidence="2" id="KW-0732">Signal</keyword>
<dbReference type="Proteomes" id="UP000217289">
    <property type="component" value="Chromosome"/>
</dbReference>
<keyword evidence="4" id="KW-1185">Reference proteome</keyword>
<sequence length="182" mass="17734">MTAKKTTRLALVGMLAGALSLGAGTAFAQSPSSSTGSVQTTPPGGSTGQTSQPGTGSTTDDVQRDQGLAPPTDSLGTGGSGTDELGTGNLPQQGDAIDPSRNTGGSDTTLSPGTTEPAPLTPDSNWGGTGGSGTDMGSTGTQDPGANTPGQGTIQPSPSDQSDLNTTEQGQVNPGTTDQQTR</sequence>
<feature type="compositionally biased region" description="Low complexity" evidence="1">
    <location>
        <begin position="25"/>
        <end position="59"/>
    </location>
</feature>
<feature type="chain" id="PRO_5012196931" evidence="2">
    <location>
        <begin position="29"/>
        <end position="182"/>
    </location>
</feature>
<feature type="signal peptide" evidence="2">
    <location>
        <begin position="1"/>
        <end position="28"/>
    </location>
</feature>
<protein>
    <submittedName>
        <fullName evidence="3">Uncharacterized protein</fullName>
    </submittedName>
</protein>
<name>A0A250IH50_9BACT</name>